<dbReference type="Proteomes" id="UP001489004">
    <property type="component" value="Unassembled WGS sequence"/>
</dbReference>
<dbReference type="EMBL" id="JALJOR010000005">
    <property type="protein sequence ID" value="KAK9816784.1"/>
    <property type="molecule type" value="Genomic_DNA"/>
</dbReference>
<keyword evidence="3" id="KW-1185">Reference proteome</keyword>
<feature type="region of interest" description="Disordered" evidence="1">
    <location>
        <begin position="128"/>
        <end position="155"/>
    </location>
</feature>
<gene>
    <name evidence="2" type="ORF">WJX72_005094</name>
</gene>
<organism evidence="2 3">
    <name type="scientific">[Myrmecia] bisecta</name>
    <dbReference type="NCBI Taxonomy" id="41462"/>
    <lineage>
        <taxon>Eukaryota</taxon>
        <taxon>Viridiplantae</taxon>
        <taxon>Chlorophyta</taxon>
        <taxon>core chlorophytes</taxon>
        <taxon>Trebouxiophyceae</taxon>
        <taxon>Trebouxiales</taxon>
        <taxon>Trebouxiaceae</taxon>
        <taxon>Myrmecia</taxon>
    </lineage>
</organism>
<evidence type="ECO:0000313" key="2">
    <source>
        <dbReference type="EMBL" id="KAK9816784.1"/>
    </source>
</evidence>
<reference evidence="2 3" key="1">
    <citation type="journal article" date="2024" name="Nat. Commun.">
        <title>Phylogenomics reveals the evolutionary origins of lichenization in chlorophyte algae.</title>
        <authorList>
            <person name="Puginier C."/>
            <person name="Libourel C."/>
            <person name="Otte J."/>
            <person name="Skaloud P."/>
            <person name="Haon M."/>
            <person name="Grisel S."/>
            <person name="Petersen M."/>
            <person name="Berrin J.G."/>
            <person name="Delaux P.M."/>
            <person name="Dal Grande F."/>
            <person name="Keller J."/>
        </authorList>
    </citation>
    <scope>NUCLEOTIDE SEQUENCE [LARGE SCALE GENOMIC DNA]</scope>
    <source>
        <strain evidence="2 3">SAG 2043</strain>
    </source>
</reference>
<feature type="compositionally biased region" description="Low complexity" evidence="1">
    <location>
        <begin position="296"/>
        <end position="308"/>
    </location>
</feature>
<name>A0AAW1Q8V0_9CHLO</name>
<comment type="caution">
    <text evidence="2">The sequence shown here is derived from an EMBL/GenBank/DDBJ whole genome shotgun (WGS) entry which is preliminary data.</text>
</comment>
<protein>
    <submittedName>
        <fullName evidence="2">Uncharacterized protein</fullName>
    </submittedName>
</protein>
<feature type="compositionally biased region" description="Basic and acidic residues" evidence="1">
    <location>
        <begin position="206"/>
        <end position="215"/>
    </location>
</feature>
<evidence type="ECO:0000256" key="1">
    <source>
        <dbReference type="SAM" id="MobiDB-lite"/>
    </source>
</evidence>
<feature type="compositionally biased region" description="Polar residues" evidence="1">
    <location>
        <begin position="194"/>
        <end position="203"/>
    </location>
</feature>
<feature type="region of interest" description="Disordered" evidence="1">
    <location>
        <begin position="262"/>
        <end position="331"/>
    </location>
</feature>
<accession>A0AAW1Q8V0</accession>
<feature type="region of interest" description="Disordered" evidence="1">
    <location>
        <begin position="188"/>
        <end position="215"/>
    </location>
</feature>
<sequence>MAVTKPSGPTREAHTAAHALLQGLTETWPGDELLPAKCRSLLPRLCRMVALRAATLEAASPAEKQGASDMPVSILLLLHWKGTTPPGSRCVSHLEVMDKMRVALFKVPSPAEKQVYDLSQHGRVAPSFDLWEDTSQPSKPGGSIRSRAAPARLSDSFSQAAQHALRQAGLDELQHDMVQCIFLRETSGDAQDGQPRSLTSSPVKSLLERSKPSEREYAVQRQAGESAAASLRNTLGRFSVRSTSPAGAPMSDCCKAATDTEDCATTSNGRQPRQDAQPGVSGQWAQDMAARSYSQAAAGSVGAVSASGPHSPPVHESDAQPNPQEDPRRQQENCTVGQMLGDSWNVIASLADEGSFTMPDLAPRRHASFSVKAAGREALRSLRVSADNLFGRHVTIRGHLTRPRQGLAGTSGDDFATHWSKRQPEDRLTEFENSPLHLGLINPYR</sequence>
<proteinExistence type="predicted"/>
<evidence type="ECO:0000313" key="3">
    <source>
        <dbReference type="Proteomes" id="UP001489004"/>
    </source>
</evidence>
<dbReference type="AlphaFoldDB" id="A0AAW1Q8V0"/>